<evidence type="ECO:0000313" key="2">
    <source>
        <dbReference type="EMBL" id="KZC13913.1"/>
    </source>
</evidence>
<gene>
    <name evidence="2" type="ORF">WN55_06272</name>
</gene>
<accession>A0A154PPV1</accession>
<protein>
    <submittedName>
        <fullName evidence="2">Uncharacterized protein</fullName>
    </submittedName>
</protein>
<name>A0A154PPV1_DUFNO</name>
<evidence type="ECO:0000256" key="1">
    <source>
        <dbReference type="SAM" id="MobiDB-lite"/>
    </source>
</evidence>
<dbReference type="Proteomes" id="UP000076502">
    <property type="component" value="Unassembled WGS sequence"/>
</dbReference>
<dbReference type="EMBL" id="KQ435022">
    <property type="protein sequence ID" value="KZC13913.1"/>
    <property type="molecule type" value="Genomic_DNA"/>
</dbReference>
<evidence type="ECO:0000313" key="3">
    <source>
        <dbReference type="Proteomes" id="UP000076502"/>
    </source>
</evidence>
<sequence length="56" mass="6026">MFENALGLGIARYERTTKTKRGSTPDGLGQKQAIPEPARMIQPTGYAESVSLEDGS</sequence>
<proteinExistence type="predicted"/>
<dbReference type="AlphaFoldDB" id="A0A154PPV1"/>
<reference evidence="2 3" key="1">
    <citation type="submission" date="2015-07" db="EMBL/GenBank/DDBJ databases">
        <title>The genome of Dufourea novaeangliae.</title>
        <authorList>
            <person name="Pan H."/>
            <person name="Kapheim K."/>
        </authorList>
    </citation>
    <scope>NUCLEOTIDE SEQUENCE [LARGE SCALE GENOMIC DNA]</scope>
    <source>
        <strain evidence="2">0120121106</strain>
        <tissue evidence="2">Whole body</tissue>
    </source>
</reference>
<keyword evidence="3" id="KW-1185">Reference proteome</keyword>
<feature type="region of interest" description="Disordered" evidence="1">
    <location>
        <begin position="14"/>
        <end position="56"/>
    </location>
</feature>
<organism evidence="2 3">
    <name type="scientific">Dufourea novaeangliae</name>
    <name type="common">Sweat bee</name>
    <dbReference type="NCBI Taxonomy" id="178035"/>
    <lineage>
        <taxon>Eukaryota</taxon>
        <taxon>Metazoa</taxon>
        <taxon>Ecdysozoa</taxon>
        <taxon>Arthropoda</taxon>
        <taxon>Hexapoda</taxon>
        <taxon>Insecta</taxon>
        <taxon>Pterygota</taxon>
        <taxon>Neoptera</taxon>
        <taxon>Endopterygota</taxon>
        <taxon>Hymenoptera</taxon>
        <taxon>Apocrita</taxon>
        <taxon>Aculeata</taxon>
        <taxon>Apoidea</taxon>
        <taxon>Anthophila</taxon>
        <taxon>Halictidae</taxon>
        <taxon>Rophitinae</taxon>
        <taxon>Dufourea</taxon>
    </lineage>
</organism>